<evidence type="ECO:0000313" key="2">
    <source>
        <dbReference type="EMBL" id="RZC39965.1"/>
    </source>
</evidence>
<keyword evidence="1" id="KW-1133">Transmembrane helix</keyword>
<protein>
    <submittedName>
        <fullName evidence="2">Uncharacterized protein</fullName>
    </submittedName>
</protein>
<feature type="transmembrane region" description="Helical" evidence="1">
    <location>
        <begin position="83"/>
        <end position="107"/>
    </location>
</feature>
<comment type="caution">
    <text evidence="2">The sequence shown here is derived from an EMBL/GenBank/DDBJ whole genome shotgun (WGS) entry which is preliminary data.</text>
</comment>
<dbReference type="EMBL" id="QDEB01030071">
    <property type="protein sequence ID" value="RZC39965.1"/>
    <property type="molecule type" value="Genomic_DNA"/>
</dbReference>
<proteinExistence type="predicted"/>
<accession>A0A482W4W8</accession>
<evidence type="ECO:0000256" key="1">
    <source>
        <dbReference type="SAM" id="Phobius"/>
    </source>
</evidence>
<evidence type="ECO:0000313" key="3">
    <source>
        <dbReference type="Proteomes" id="UP000292052"/>
    </source>
</evidence>
<keyword evidence="1" id="KW-0472">Membrane</keyword>
<dbReference type="AlphaFoldDB" id="A0A482W4W8"/>
<reference evidence="2 3" key="1">
    <citation type="submission" date="2017-03" db="EMBL/GenBank/DDBJ databases">
        <title>Genome of the blue death feigning beetle - Asbolus verrucosus.</title>
        <authorList>
            <person name="Rider S.D."/>
        </authorList>
    </citation>
    <scope>NUCLEOTIDE SEQUENCE [LARGE SCALE GENOMIC DNA]</scope>
    <source>
        <strain evidence="2">Butters</strain>
        <tissue evidence="2">Head and leg muscle</tissue>
    </source>
</reference>
<keyword evidence="3" id="KW-1185">Reference proteome</keyword>
<dbReference type="Proteomes" id="UP000292052">
    <property type="component" value="Unassembled WGS sequence"/>
</dbReference>
<name>A0A482W4W8_ASBVE</name>
<organism evidence="2 3">
    <name type="scientific">Asbolus verrucosus</name>
    <name type="common">Desert ironclad beetle</name>
    <dbReference type="NCBI Taxonomy" id="1661398"/>
    <lineage>
        <taxon>Eukaryota</taxon>
        <taxon>Metazoa</taxon>
        <taxon>Ecdysozoa</taxon>
        <taxon>Arthropoda</taxon>
        <taxon>Hexapoda</taxon>
        <taxon>Insecta</taxon>
        <taxon>Pterygota</taxon>
        <taxon>Neoptera</taxon>
        <taxon>Endopterygota</taxon>
        <taxon>Coleoptera</taxon>
        <taxon>Polyphaga</taxon>
        <taxon>Cucujiformia</taxon>
        <taxon>Tenebrionidae</taxon>
        <taxon>Pimeliinae</taxon>
        <taxon>Asbolus</taxon>
    </lineage>
</organism>
<sequence length="116" mass="12947">MTEIVKINHTTDSMIVRTPHMANNTTAKTHHMASNNTIDKTRRMANHTTDKINITNTINTTTKLSRHMGVKTKASMETKDHRMAIATIMIVINSMETIAISMVITAINKATVINIM</sequence>
<gene>
    <name evidence="2" type="ORF">BDFB_006501</name>
</gene>
<keyword evidence="1" id="KW-0812">Transmembrane</keyword>